<protein>
    <submittedName>
        <fullName evidence="3">Addiction module antidote protein, HigA family</fullName>
    </submittedName>
</protein>
<comment type="caution">
    <text evidence="3">The sequence shown here is derived from an EMBL/GenBank/DDBJ whole genome shotgun (WGS) entry which is preliminary data.</text>
</comment>
<dbReference type="PANTHER" id="PTHR36924:SF1">
    <property type="entry name" value="ANTITOXIN HIGA-1"/>
    <property type="match status" value="1"/>
</dbReference>
<dbReference type="OrthoDB" id="3174593at2"/>
<feature type="domain" description="HTH cro/C1-type" evidence="2">
    <location>
        <begin position="24"/>
        <end position="78"/>
    </location>
</feature>
<dbReference type="EMBL" id="NPEU01000188">
    <property type="protein sequence ID" value="RAI37392.1"/>
    <property type="molecule type" value="Genomic_DNA"/>
</dbReference>
<dbReference type="NCBIfam" id="TIGR02607">
    <property type="entry name" value="antidote_HigA"/>
    <property type="match status" value="1"/>
</dbReference>
<dbReference type="Pfam" id="PF01381">
    <property type="entry name" value="HTH_3"/>
    <property type="match status" value="1"/>
</dbReference>
<keyword evidence="1" id="KW-0238">DNA-binding</keyword>
<reference evidence="3 4" key="1">
    <citation type="submission" date="2017-07" db="EMBL/GenBank/DDBJ databases">
        <title>Draft Genome Sequences of Select Purple Nonsulfur Bacteria.</title>
        <authorList>
            <person name="Lasarre B."/>
            <person name="Mckinlay J.B."/>
        </authorList>
    </citation>
    <scope>NUCLEOTIDE SEQUENCE [LARGE SCALE GENOMIC DNA]</scope>
    <source>
        <strain evidence="3 4">DSM 11907</strain>
    </source>
</reference>
<dbReference type="Proteomes" id="UP000248863">
    <property type="component" value="Unassembled WGS sequence"/>
</dbReference>
<name>A0A327KJ91_9BRAD</name>
<dbReference type="SMART" id="SM00530">
    <property type="entry name" value="HTH_XRE"/>
    <property type="match status" value="1"/>
</dbReference>
<sequence>MPTTSRSSTTTELLPNPHPGEILLAEFLEPMGLSQTALARAVGVPPRRINEIVLGKRAVTADTDLRLARYFGLSDGFFLGLQTDFELMQRRREIGPTLKAIKPRAA</sequence>
<dbReference type="GO" id="GO:0003677">
    <property type="term" value="F:DNA binding"/>
    <property type="evidence" value="ECO:0007669"/>
    <property type="project" value="UniProtKB-KW"/>
</dbReference>
<evidence type="ECO:0000256" key="1">
    <source>
        <dbReference type="ARBA" id="ARBA00023125"/>
    </source>
</evidence>
<proteinExistence type="predicted"/>
<dbReference type="CDD" id="cd00093">
    <property type="entry name" value="HTH_XRE"/>
    <property type="match status" value="1"/>
</dbReference>
<dbReference type="AlphaFoldDB" id="A0A327KJ91"/>
<keyword evidence="4" id="KW-1185">Reference proteome</keyword>
<dbReference type="RefSeq" id="WP_111358197.1">
    <property type="nucleotide sequence ID" value="NZ_NHSK01000019.1"/>
</dbReference>
<evidence type="ECO:0000313" key="4">
    <source>
        <dbReference type="Proteomes" id="UP000248863"/>
    </source>
</evidence>
<dbReference type="PANTHER" id="PTHR36924">
    <property type="entry name" value="ANTITOXIN HIGA-1"/>
    <property type="match status" value="1"/>
</dbReference>
<dbReference type="InterPro" id="IPR001387">
    <property type="entry name" value="Cro/C1-type_HTH"/>
</dbReference>
<dbReference type="Gene3D" id="1.10.260.40">
    <property type="entry name" value="lambda repressor-like DNA-binding domains"/>
    <property type="match status" value="1"/>
</dbReference>
<dbReference type="PROSITE" id="PS50943">
    <property type="entry name" value="HTH_CROC1"/>
    <property type="match status" value="1"/>
</dbReference>
<gene>
    <name evidence="3" type="primary">higA</name>
    <name evidence="3" type="ORF">CH338_16300</name>
</gene>
<accession>A0A327KJ91</accession>
<organism evidence="3 4">
    <name type="scientific">Rhodoplanes elegans</name>
    <dbReference type="NCBI Taxonomy" id="29408"/>
    <lineage>
        <taxon>Bacteria</taxon>
        <taxon>Pseudomonadati</taxon>
        <taxon>Pseudomonadota</taxon>
        <taxon>Alphaproteobacteria</taxon>
        <taxon>Hyphomicrobiales</taxon>
        <taxon>Nitrobacteraceae</taxon>
        <taxon>Rhodoplanes</taxon>
    </lineage>
</organism>
<dbReference type="SUPFAM" id="SSF47413">
    <property type="entry name" value="lambda repressor-like DNA-binding domains"/>
    <property type="match status" value="1"/>
</dbReference>
<dbReference type="InterPro" id="IPR013430">
    <property type="entry name" value="Toxin_antidote_HigA"/>
</dbReference>
<evidence type="ECO:0000313" key="3">
    <source>
        <dbReference type="EMBL" id="RAI37392.1"/>
    </source>
</evidence>
<evidence type="ECO:0000259" key="2">
    <source>
        <dbReference type="PROSITE" id="PS50943"/>
    </source>
</evidence>
<dbReference type="InterPro" id="IPR010982">
    <property type="entry name" value="Lambda_DNA-bd_dom_sf"/>
</dbReference>